<proteinExistence type="predicted"/>
<sequence>MKYVFRFVVSGLALVMLSIMGATLFQGTKTVQDLLAGSEELKEAIATLTHEDQIGFAKVVKQEERDGQLYTTIKFVETARDNMLNRVLEKEYEIEGDVVHFDALIVTFADQAVMNGDKRSLYLWRRVFGENMNPADGFDIATPGTHPERYADLLRNLKQSEQDVFWEAVWNLANDPNALQEYGVKAIYGNAVYKRLRPGLIYVFKIGADGQIYPETVLDM</sequence>
<gene>
    <name evidence="1" type="ORF">PDESU_06427</name>
</gene>
<evidence type="ECO:0000313" key="1">
    <source>
        <dbReference type="EMBL" id="VGO17825.1"/>
    </source>
</evidence>
<organism evidence="1 2">
    <name type="scientific">Pontiella desulfatans</name>
    <dbReference type="NCBI Taxonomy" id="2750659"/>
    <lineage>
        <taxon>Bacteria</taxon>
        <taxon>Pseudomonadati</taxon>
        <taxon>Kiritimatiellota</taxon>
        <taxon>Kiritimatiellia</taxon>
        <taxon>Kiritimatiellales</taxon>
        <taxon>Pontiellaceae</taxon>
        <taxon>Pontiella</taxon>
    </lineage>
</organism>
<dbReference type="RefSeq" id="WP_136083291.1">
    <property type="nucleotide sequence ID" value="NZ_CAAHFG010000005.1"/>
</dbReference>
<dbReference type="AlphaFoldDB" id="A0A6C2UCI9"/>
<evidence type="ECO:0000313" key="2">
    <source>
        <dbReference type="Proteomes" id="UP000366872"/>
    </source>
</evidence>
<accession>A0A6C2UCI9</accession>
<reference evidence="1 2" key="1">
    <citation type="submission" date="2019-04" db="EMBL/GenBank/DDBJ databases">
        <authorList>
            <person name="Van Vliet M D."/>
        </authorList>
    </citation>
    <scope>NUCLEOTIDE SEQUENCE [LARGE SCALE GENOMIC DNA]</scope>
    <source>
        <strain evidence="1 2">F1</strain>
    </source>
</reference>
<protein>
    <submittedName>
        <fullName evidence="1">Uncharacterized protein</fullName>
    </submittedName>
</protein>
<name>A0A6C2UCI9_PONDE</name>
<dbReference type="EMBL" id="CAAHFG010000005">
    <property type="protein sequence ID" value="VGO17825.1"/>
    <property type="molecule type" value="Genomic_DNA"/>
</dbReference>
<keyword evidence="2" id="KW-1185">Reference proteome</keyword>
<dbReference type="Proteomes" id="UP000366872">
    <property type="component" value="Unassembled WGS sequence"/>
</dbReference>